<evidence type="ECO:0000313" key="2">
    <source>
        <dbReference type="EMBL" id="CAA7028029.1"/>
    </source>
</evidence>
<dbReference type="InterPro" id="IPR036047">
    <property type="entry name" value="F-box-like_dom_sf"/>
</dbReference>
<dbReference type="AlphaFoldDB" id="A0A6D2ILM6"/>
<name>A0A6D2ILM6_9BRAS</name>
<evidence type="ECO:0000313" key="3">
    <source>
        <dbReference type="Proteomes" id="UP000467841"/>
    </source>
</evidence>
<protein>
    <recommendedName>
        <fullName evidence="1">F-box domain-containing protein</fullName>
    </recommendedName>
</protein>
<dbReference type="InterPro" id="IPR050796">
    <property type="entry name" value="SCF_F-box_component"/>
</dbReference>
<dbReference type="SUPFAM" id="SSF50965">
    <property type="entry name" value="Galactose oxidase, central domain"/>
    <property type="match status" value="1"/>
</dbReference>
<dbReference type="Pfam" id="PF00646">
    <property type="entry name" value="F-box"/>
    <property type="match status" value="1"/>
</dbReference>
<evidence type="ECO:0000259" key="1">
    <source>
        <dbReference type="PROSITE" id="PS50181"/>
    </source>
</evidence>
<dbReference type="InterPro" id="IPR011043">
    <property type="entry name" value="Gal_Oxase/kelch_b-propeller"/>
</dbReference>
<sequence>MKISDLPGDLQSEILARVPAKSLSKSQTTCKRWYALFRDESFIRKNQKLGKSVRESMLLSSYRVYSNGEDLHGLYNTGVDPSIEFSGKLSSLKKDPKQDMKISQIFHCDGLMLCSTEGNNRLVIWNPCTGQTREIKPKTCYRSGDTYALGYANDGKSCRSYKILRCSYDKKDESVMIAEFEMYDLSTGSWRVLYNFTRDYGIFCDGKSLKGNAFWVCGDKETGLFLMKFDFTTEKFVRLSLPFQSFNPEDTAVLSVVKDEKLSVCHQNILEFSNVMRIWVTNKVDEADKDLSWRSEFELVVDYDKFELDSVVNVSSFLLDEENKVAVCCDIDADEYHRNCSTRIYIVGEDMYKQVYSTKCSSSSWRPILLTYVPSLVHI</sequence>
<dbReference type="Proteomes" id="UP000467841">
    <property type="component" value="Unassembled WGS sequence"/>
</dbReference>
<dbReference type="EMBL" id="CACVBM020001063">
    <property type="protein sequence ID" value="CAA7028029.1"/>
    <property type="molecule type" value="Genomic_DNA"/>
</dbReference>
<proteinExistence type="predicted"/>
<dbReference type="InterPro" id="IPR001810">
    <property type="entry name" value="F-box_dom"/>
</dbReference>
<dbReference type="NCBIfam" id="TIGR01640">
    <property type="entry name" value="F_box_assoc_1"/>
    <property type="match status" value="1"/>
</dbReference>
<dbReference type="SUPFAM" id="SSF81383">
    <property type="entry name" value="F-box domain"/>
    <property type="match status" value="1"/>
</dbReference>
<dbReference type="Pfam" id="PF07734">
    <property type="entry name" value="FBA_1"/>
    <property type="match status" value="1"/>
</dbReference>
<dbReference type="InterPro" id="IPR017451">
    <property type="entry name" value="F-box-assoc_interact_dom"/>
</dbReference>
<dbReference type="SMART" id="SM00256">
    <property type="entry name" value="FBOX"/>
    <property type="match status" value="1"/>
</dbReference>
<reference evidence="2" key="1">
    <citation type="submission" date="2020-01" db="EMBL/GenBank/DDBJ databases">
        <authorList>
            <person name="Mishra B."/>
        </authorList>
    </citation>
    <scope>NUCLEOTIDE SEQUENCE [LARGE SCALE GENOMIC DNA]</scope>
</reference>
<dbReference type="PANTHER" id="PTHR31672:SF13">
    <property type="entry name" value="F-BOX PROTEIN CPR30-LIKE"/>
    <property type="match status" value="1"/>
</dbReference>
<feature type="domain" description="F-box" evidence="1">
    <location>
        <begin position="1"/>
        <end position="46"/>
    </location>
</feature>
<organism evidence="2 3">
    <name type="scientific">Microthlaspi erraticum</name>
    <dbReference type="NCBI Taxonomy" id="1685480"/>
    <lineage>
        <taxon>Eukaryota</taxon>
        <taxon>Viridiplantae</taxon>
        <taxon>Streptophyta</taxon>
        <taxon>Embryophyta</taxon>
        <taxon>Tracheophyta</taxon>
        <taxon>Spermatophyta</taxon>
        <taxon>Magnoliopsida</taxon>
        <taxon>eudicotyledons</taxon>
        <taxon>Gunneridae</taxon>
        <taxon>Pentapetalae</taxon>
        <taxon>rosids</taxon>
        <taxon>malvids</taxon>
        <taxon>Brassicales</taxon>
        <taxon>Brassicaceae</taxon>
        <taxon>Coluteocarpeae</taxon>
        <taxon>Microthlaspi</taxon>
    </lineage>
</organism>
<keyword evidence="3" id="KW-1185">Reference proteome</keyword>
<dbReference type="OrthoDB" id="1079629at2759"/>
<dbReference type="PANTHER" id="PTHR31672">
    <property type="entry name" value="BNACNNG10540D PROTEIN"/>
    <property type="match status" value="1"/>
</dbReference>
<dbReference type="PROSITE" id="PS50181">
    <property type="entry name" value="FBOX"/>
    <property type="match status" value="1"/>
</dbReference>
<dbReference type="InterPro" id="IPR006527">
    <property type="entry name" value="F-box-assoc_dom_typ1"/>
</dbReference>
<accession>A0A6D2ILM6</accession>
<gene>
    <name evidence="2" type="ORF">MERR_LOCUS15264</name>
</gene>
<comment type="caution">
    <text evidence="2">The sequence shown here is derived from an EMBL/GenBank/DDBJ whole genome shotgun (WGS) entry which is preliminary data.</text>
</comment>
<dbReference type="Gene3D" id="1.20.1280.50">
    <property type="match status" value="1"/>
</dbReference>